<keyword evidence="12" id="KW-1185">Reference proteome</keyword>
<keyword evidence="5 9" id="KW-0479">Metal-binding</keyword>
<dbReference type="GO" id="GO:0020037">
    <property type="term" value="F:heme binding"/>
    <property type="evidence" value="ECO:0007669"/>
    <property type="project" value="InterPro"/>
</dbReference>
<dbReference type="InterPro" id="IPR001128">
    <property type="entry name" value="Cyt_P450"/>
</dbReference>
<dbReference type="OrthoDB" id="2789670at2759"/>
<evidence type="ECO:0000256" key="1">
    <source>
        <dbReference type="ARBA" id="ARBA00001971"/>
    </source>
</evidence>
<name>A0A8H6XS36_9AGAR</name>
<comment type="cofactor">
    <cofactor evidence="1 9">
        <name>heme</name>
        <dbReference type="ChEBI" id="CHEBI:30413"/>
    </cofactor>
</comment>
<dbReference type="PRINTS" id="PR00385">
    <property type="entry name" value="P450"/>
</dbReference>
<dbReference type="InterPro" id="IPR036396">
    <property type="entry name" value="Cyt_P450_sf"/>
</dbReference>
<organism evidence="11 12">
    <name type="scientific">Mycena venus</name>
    <dbReference type="NCBI Taxonomy" id="2733690"/>
    <lineage>
        <taxon>Eukaryota</taxon>
        <taxon>Fungi</taxon>
        <taxon>Dikarya</taxon>
        <taxon>Basidiomycota</taxon>
        <taxon>Agaricomycotina</taxon>
        <taxon>Agaricomycetes</taxon>
        <taxon>Agaricomycetidae</taxon>
        <taxon>Agaricales</taxon>
        <taxon>Marasmiineae</taxon>
        <taxon>Mycenaceae</taxon>
        <taxon>Mycena</taxon>
    </lineage>
</organism>
<dbReference type="Gene3D" id="1.10.630.10">
    <property type="entry name" value="Cytochrome P450"/>
    <property type="match status" value="1"/>
</dbReference>
<dbReference type="AlphaFoldDB" id="A0A8H6XS36"/>
<dbReference type="InterPro" id="IPR017972">
    <property type="entry name" value="Cyt_P450_CS"/>
</dbReference>
<evidence type="ECO:0000313" key="12">
    <source>
        <dbReference type="Proteomes" id="UP000620124"/>
    </source>
</evidence>
<dbReference type="PANTHER" id="PTHR46300">
    <property type="entry name" value="P450, PUTATIVE (EUROFUNG)-RELATED-RELATED"/>
    <property type="match status" value="1"/>
</dbReference>
<dbReference type="PRINTS" id="PR00463">
    <property type="entry name" value="EP450I"/>
</dbReference>
<dbReference type="CDD" id="cd11065">
    <property type="entry name" value="CYP64-like"/>
    <property type="match status" value="1"/>
</dbReference>
<keyword evidence="4 9" id="KW-0349">Heme</keyword>
<keyword evidence="8 10" id="KW-0503">Monooxygenase</keyword>
<reference evidence="11" key="1">
    <citation type="submission" date="2020-05" db="EMBL/GenBank/DDBJ databases">
        <title>Mycena genomes resolve the evolution of fungal bioluminescence.</title>
        <authorList>
            <person name="Tsai I.J."/>
        </authorList>
    </citation>
    <scope>NUCLEOTIDE SEQUENCE</scope>
    <source>
        <strain evidence="11">CCC161011</strain>
    </source>
</reference>
<gene>
    <name evidence="11" type="ORF">MVEN_01575800</name>
</gene>
<evidence type="ECO:0000256" key="7">
    <source>
        <dbReference type="ARBA" id="ARBA00023004"/>
    </source>
</evidence>
<evidence type="ECO:0000256" key="9">
    <source>
        <dbReference type="PIRSR" id="PIRSR602401-1"/>
    </source>
</evidence>
<keyword evidence="7 9" id="KW-0408">Iron</keyword>
<dbReference type="GO" id="GO:0004497">
    <property type="term" value="F:monooxygenase activity"/>
    <property type="evidence" value="ECO:0007669"/>
    <property type="project" value="UniProtKB-KW"/>
</dbReference>
<evidence type="ECO:0000256" key="6">
    <source>
        <dbReference type="ARBA" id="ARBA00023002"/>
    </source>
</evidence>
<evidence type="ECO:0000256" key="5">
    <source>
        <dbReference type="ARBA" id="ARBA00022723"/>
    </source>
</evidence>
<evidence type="ECO:0000256" key="3">
    <source>
        <dbReference type="ARBA" id="ARBA00010617"/>
    </source>
</evidence>
<comment type="similarity">
    <text evidence="3 10">Belongs to the cytochrome P450 family.</text>
</comment>
<dbReference type="GO" id="GO:0016705">
    <property type="term" value="F:oxidoreductase activity, acting on paired donors, with incorporation or reduction of molecular oxygen"/>
    <property type="evidence" value="ECO:0007669"/>
    <property type="project" value="InterPro"/>
</dbReference>
<accession>A0A8H6XS36</accession>
<feature type="binding site" description="axial binding residue" evidence="9">
    <location>
        <position position="413"/>
    </location>
    <ligand>
        <name>heme</name>
        <dbReference type="ChEBI" id="CHEBI:30413"/>
    </ligand>
    <ligandPart>
        <name>Fe</name>
        <dbReference type="ChEBI" id="CHEBI:18248"/>
    </ligandPart>
</feature>
<comment type="pathway">
    <text evidence="2">Secondary metabolite biosynthesis.</text>
</comment>
<dbReference type="GO" id="GO:0005506">
    <property type="term" value="F:iron ion binding"/>
    <property type="evidence" value="ECO:0007669"/>
    <property type="project" value="InterPro"/>
</dbReference>
<dbReference type="EMBL" id="JACAZI010000013">
    <property type="protein sequence ID" value="KAF7345571.1"/>
    <property type="molecule type" value="Genomic_DNA"/>
</dbReference>
<dbReference type="Proteomes" id="UP000620124">
    <property type="component" value="Unassembled WGS sequence"/>
</dbReference>
<dbReference type="SUPFAM" id="SSF48264">
    <property type="entry name" value="Cytochrome P450"/>
    <property type="match status" value="1"/>
</dbReference>
<dbReference type="InterPro" id="IPR050364">
    <property type="entry name" value="Cytochrome_P450_fung"/>
</dbReference>
<evidence type="ECO:0000256" key="2">
    <source>
        <dbReference type="ARBA" id="ARBA00005179"/>
    </source>
</evidence>
<proteinExistence type="inferred from homology"/>
<sequence>MSLYIYCAASAISLVVLLRLLRPKSKLPLPPGPKKLPIIGNLLQIPAELQWETYMDWSKKYSQSFPSSYHTILRPRFPMVAELMGFDFLLGLAKYGDHWRKHRQLFHRAFNPTAARNYYPKECLACHELLRRLLHDPDNVMGHLRHMAGSIIMSVAYGINVLPQNDPFIELVRDAINTVAFAAVPGRFLVDAIPALKFVPAWFPGAGFKRKANEWRKMAHAMVDSPFAEAKRIIASGKAPASFTSVSLGNIDESEDREKAEASVKMVAGNMYAGGADTTVSALGTFFLAMLANPEAQEKAQAEIDAVIGNGDLPDFKDEESLPYVSALVKEVLRWRSVTPLAIPHYLAVEDEYKGYRLPAGSIVIPNAWAILHDEVMYPDPYSFNPDRFLLDGKPNPAVRSPEAAFGFGRRICPGRHMAHASMWISAVSILATFDVTKAVGEDGQVIEPTYEYEDTGLLSMPLPFKCTIKPRSQRAVDLIRATTNDEENL</sequence>
<evidence type="ECO:0000313" key="11">
    <source>
        <dbReference type="EMBL" id="KAF7345571.1"/>
    </source>
</evidence>
<dbReference type="PANTHER" id="PTHR46300:SF7">
    <property type="entry name" value="P450, PUTATIVE (EUROFUNG)-RELATED"/>
    <property type="match status" value="1"/>
</dbReference>
<dbReference type="InterPro" id="IPR002401">
    <property type="entry name" value="Cyt_P450_E_grp-I"/>
</dbReference>
<evidence type="ECO:0000256" key="4">
    <source>
        <dbReference type="ARBA" id="ARBA00022617"/>
    </source>
</evidence>
<dbReference type="PROSITE" id="PS00086">
    <property type="entry name" value="CYTOCHROME_P450"/>
    <property type="match status" value="1"/>
</dbReference>
<dbReference type="Pfam" id="PF00067">
    <property type="entry name" value="p450"/>
    <property type="match status" value="1"/>
</dbReference>
<evidence type="ECO:0000256" key="10">
    <source>
        <dbReference type="RuleBase" id="RU000461"/>
    </source>
</evidence>
<keyword evidence="6 10" id="KW-0560">Oxidoreductase</keyword>
<protein>
    <submittedName>
        <fullName evidence="11">Cytochrome p450</fullName>
    </submittedName>
</protein>
<comment type="caution">
    <text evidence="11">The sequence shown here is derived from an EMBL/GenBank/DDBJ whole genome shotgun (WGS) entry which is preliminary data.</text>
</comment>
<evidence type="ECO:0000256" key="8">
    <source>
        <dbReference type="ARBA" id="ARBA00023033"/>
    </source>
</evidence>